<dbReference type="Proteomes" id="UP000518752">
    <property type="component" value="Unassembled WGS sequence"/>
</dbReference>
<sequence length="610" mass="68955">MIRTRLLPLYMQTAVIQGWMCLLFSIAEGKFHDRMSAAIRRLFEALNYSSFISFLPDEHKYTAYDCSTQARLHCHLFERGARYIWGKRMTFDASQQALKGMESFQQSSTTGSFFAHANNFTINGASFIHSNGDTHMRGVEPQFFDELPVIPRHQFQIREEIVVRKEWRFGRAIAAARHKASRSAKEEMIVQTFQGLNARKPQLWKKTLHLAKRLVNAHFLNISGSSSSQDSAAQNDCHYIIFDSTSQKNTRRVLASALRRGTRETIMLGSRAVFGIASGFDYLSNTYASVLTTTSIGNFDVFSNETGHTVLSFTPDDTHTRECKENIGTSPLCNLLIRTVFNDANHIIYREKVIRNYHYDDDESQAESPEEPIQTSSESAMGDSDSKMTSATGACRRELIWRPFRTNFTTSLISETYGDLLEFHLPQAGQLIPYRRSRGPGQEHGHKCKGYFREEVTLTSNAFKNVIIVFEQPTVNETCILCGLTVQSRIVEASECVDRAPLSSPGVGPPGPLPASRDRFISNIWNIVQGSSRSWSSQMVDMTDSMIPLDNLHDMHWGSGGVYPLKFKLEFPDEANESEGPDDALIPPFHKLDSIYEYTDSMYSALPPKM</sequence>
<proteinExistence type="predicted"/>
<evidence type="ECO:0000313" key="3">
    <source>
        <dbReference type="Proteomes" id="UP000518752"/>
    </source>
</evidence>
<dbReference type="AlphaFoldDB" id="A0A8H5HZ14"/>
<gene>
    <name evidence="2" type="ORF">D9757_001498</name>
</gene>
<name>A0A8H5HZ14_9AGAR</name>
<comment type="caution">
    <text evidence="2">The sequence shown here is derived from an EMBL/GenBank/DDBJ whole genome shotgun (WGS) entry which is preliminary data.</text>
</comment>
<accession>A0A8H5HZ14</accession>
<evidence type="ECO:0000256" key="1">
    <source>
        <dbReference type="SAM" id="MobiDB-lite"/>
    </source>
</evidence>
<feature type="compositionally biased region" description="Acidic residues" evidence="1">
    <location>
        <begin position="361"/>
        <end position="370"/>
    </location>
</feature>
<protein>
    <submittedName>
        <fullName evidence="2">Uncharacterized protein</fullName>
    </submittedName>
</protein>
<dbReference type="EMBL" id="JAACJN010000006">
    <property type="protein sequence ID" value="KAF5392146.1"/>
    <property type="molecule type" value="Genomic_DNA"/>
</dbReference>
<feature type="region of interest" description="Disordered" evidence="1">
    <location>
        <begin position="361"/>
        <end position="389"/>
    </location>
</feature>
<keyword evidence="3" id="KW-1185">Reference proteome</keyword>
<organism evidence="2 3">
    <name type="scientific">Collybiopsis confluens</name>
    <dbReference type="NCBI Taxonomy" id="2823264"/>
    <lineage>
        <taxon>Eukaryota</taxon>
        <taxon>Fungi</taxon>
        <taxon>Dikarya</taxon>
        <taxon>Basidiomycota</taxon>
        <taxon>Agaricomycotina</taxon>
        <taxon>Agaricomycetes</taxon>
        <taxon>Agaricomycetidae</taxon>
        <taxon>Agaricales</taxon>
        <taxon>Marasmiineae</taxon>
        <taxon>Omphalotaceae</taxon>
        <taxon>Collybiopsis</taxon>
    </lineage>
</organism>
<dbReference type="OrthoDB" id="3026831at2759"/>
<reference evidence="2 3" key="1">
    <citation type="journal article" date="2020" name="ISME J.">
        <title>Uncovering the hidden diversity of litter-decomposition mechanisms in mushroom-forming fungi.</title>
        <authorList>
            <person name="Floudas D."/>
            <person name="Bentzer J."/>
            <person name="Ahren D."/>
            <person name="Johansson T."/>
            <person name="Persson P."/>
            <person name="Tunlid A."/>
        </authorList>
    </citation>
    <scope>NUCLEOTIDE SEQUENCE [LARGE SCALE GENOMIC DNA]</scope>
    <source>
        <strain evidence="2 3">CBS 406.79</strain>
    </source>
</reference>
<evidence type="ECO:0000313" key="2">
    <source>
        <dbReference type="EMBL" id="KAF5392146.1"/>
    </source>
</evidence>